<dbReference type="InterPro" id="IPR010905">
    <property type="entry name" value="Glyco_hydro_88"/>
</dbReference>
<dbReference type="InterPro" id="IPR008928">
    <property type="entry name" value="6-hairpin_glycosidase_sf"/>
</dbReference>
<organism evidence="3 4">
    <name type="scientific">Pelomonas aquatica</name>
    <dbReference type="NCBI Taxonomy" id="431058"/>
    <lineage>
        <taxon>Bacteria</taxon>
        <taxon>Pseudomonadati</taxon>
        <taxon>Pseudomonadota</taxon>
        <taxon>Betaproteobacteria</taxon>
        <taxon>Burkholderiales</taxon>
        <taxon>Sphaerotilaceae</taxon>
        <taxon>Roseateles</taxon>
    </lineage>
</organism>
<evidence type="ECO:0000256" key="2">
    <source>
        <dbReference type="SAM" id="SignalP"/>
    </source>
</evidence>
<evidence type="ECO:0008006" key="5">
    <source>
        <dbReference type="Google" id="ProtNLM"/>
    </source>
</evidence>
<dbReference type="SUPFAM" id="SSF48208">
    <property type="entry name" value="Six-hairpin glycosidases"/>
    <property type="match status" value="1"/>
</dbReference>
<name>A0ABU1Z283_9BURK</name>
<dbReference type="Gene3D" id="1.50.10.10">
    <property type="match status" value="1"/>
</dbReference>
<evidence type="ECO:0000313" key="4">
    <source>
        <dbReference type="Proteomes" id="UP001180536"/>
    </source>
</evidence>
<dbReference type="RefSeq" id="WP_310340297.1">
    <property type="nucleotide sequence ID" value="NZ_JAVDXQ010000001.1"/>
</dbReference>
<dbReference type="Proteomes" id="UP001180536">
    <property type="component" value="Unassembled WGS sequence"/>
</dbReference>
<dbReference type="InterPro" id="IPR012341">
    <property type="entry name" value="6hp_glycosidase-like_sf"/>
</dbReference>
<dbReference type="InterPro" id="IPR052043">
    <property type="entry name" value="PolySaccharide_Degr_Enz"/>
</dbReference>
<evidence type="ECO:0000313" key="3">
    <source>
        <dbReference type="EMBL" id="MDR7294725.1"/>
    </source>
</evidence>
<gene>
    <name evidence="3" type="ORF">J2X16_000046</name>
</gene>
<proteinExistence type="predicted"/>
<feature type="chain" id="PRO_5046628782" description="Glycosyl hydrolase" evidence="2">
    <location>
        <begin position="21"/>
        <end position="343"/>
    </location>
</feature>
<comment type="caution">
    <text evidence="3">The sequence shown here is derived from an EMBL/GenBank/DDBJ whole genome shotgun (WGS) entry which is preliminary data.</text>
</comment>
<keyword evidence="2" id="KW-0732">Signal</keyword>
<dbReference type="PANTHER" id="PTHR33886">
    <property type="entry name" value="UNSATURATED RHAMNOGALACTURONAN HYDROLASE (EUROFUNG)"/>
    <property type="match status" value="1"/>
</dbReference>
<protein>
    <recommendedName>
        <fullName evidence="5">Glycosyl hydrolase</fullName>
    </recommendedName>
</protein>
<dbReference type="Pfam" id="PF07470">
    <property type="entry name" value="Glyco_hydro_88"/>
    <property type="match status" value="1"/>
</dbReference>
<dbReference type="EMBL" id="JAVDXQ010000001">
    <property type="protein sequence ID" value="MDR7294725.1"/>
    <property type="molecule type" value="Genomic_DNA"/>
</dbReference>
<keyword evidence="4" id="KW-1185">Reference proteome</keyword>
<sequence length="343" mass="35645">MPARRHLLLAALASPALARAQATPPLTVARQLAAVYPVKPSLGYVSALILSAQRHLGPGGALPPASQQALHSWRDAARAAPPPADWPLRAGYAAFAEAARIDGDEACSKLARDAVRTALADTPQGPRLAGLRPWTDDLFMATLLFGRSLPLLPAPEQARATEALAGTLQGVAERLQRPDGLWDHAVGSPVAWGRGNGFASLTLATALAGPLQGLPPATVTPLRERLLAHLRALLPLQAEGGLWRQVLDVPDAAPELTVTAMSITALSLAAGHGWVARSEVGPAIRRGWAGVAARVDADAGFRDVCASTPAGPTVAFYLRRAMVSGLDDRAAAMVLHAALAAPP</sequence>
<reference evidence="3 4" key="1">
    <citation type="submission" date="2023-07" db="EMBL/GenBank/DDBJ databases">
        <title>Sorghum-associated microbial communities from plants grown in Nebraska, USA.</title>
        <authorList>
            <person name="Schachtman D."/>
        </authorList>
    </citation>
    <scope>NUCLEOTIDE SEQUENCE [LARGE SCALE GENOMIC DNA]</scope>
    <source>
        <strain evidence="3 4">BE310</strain>
    </source>
</reference>
<evidence type="ECO:0000256" key="1">
    <source>
        <dbReference type="ARBA" id="ARBA00022801"/>
    </source>
</evidence>
<dbReference type="PANTHER" id="PTHR33886:SF8">
    <property type="entry name" value="UNSATURATED RHAMNOGALACTURONAN HYDROLASE (EUROFUNG)"/>
    <property type="match status" value="1"/>
</dbReference>
<accession>A0ABU1Z283</accession>
<feature type="signal peptide" evidence="2">
    <location>
        <begin position="1"/>
        <end position="20"/>
    </location>
</feature>
<keyword evidence="1" id="KW-0378">Hydrolase</keyword>